<evidence type="ECO:0000313" key="1">
    <source>
        <dbReference type="EMBL" id="KAA8570433.1"/>
    </source>
</evidence>
<keyword evidence="2" id="KW-1185">Reference proteome</keyword>
<sequence>MHTCTHLHLHLHLHIHVPKDTSRRSRDEKFIFTIPEEKKKTCDSYIQCTKTLLNSCPNAKLPRQTR</sequence>
<accession>A0A5M9JPV9</accession>
<comment type="caution">
    <text evidence="1">The sequence shown here is derived from an EMBL/GenBank/DDBJ whole genome shotgun (WGS) entry which is preliminary data.</text>
</comment>
<dbReference type="EMBL" id="VICG01000007">
    <property type="protein sequence ID" value="KAA8570433.1"/>
    <property type="molecule type" value="Genomic_DNA"/>
</dbReference>
<evidence type="ECO:0000313" key="2">
    <source>
        <dbReference type="Proteomes" id="UP000322873"/>
    </source>
</evidence>
<protein>
    <submittedName>
        <fullName evidence="1">Uncharacterized protein</fullName>
    </submittedName>
</protein>
<name>A0A5M9JPV9_MONFR</name>
<dbReference type="Proteomes" id="UP000322873">
    <property type="component" value="Unassembled WGS sequence"/>
</dbReference>
<reference evidence="1 2" key="1">
    <citation type="submission" date="2019-06" db="EMBL/GenBank/DDBJ databases">
        <title>Genome Sequence of the Brown Rot Fungal Pathogen Monilinia fructicola.</title>
        <authorList>
            <person name="De Miccolis Angelini R.M."/>
            <person name="Landi L."/>
            <person name="Abate D."/>
            <person name="Pollastro S."/>
            <person name="Romanazzi G."/>
            <person name="Faretra F."/>
        </authorList>
    </citation>
    <scope>NUCLEOTIDE SEQUENCE [LARGE SCALE GENOMIC DNA]</scope>
    <source>
        <strain evidence="1 2">Mfrc123</strain>
    </source>
</reference>
<dbReference type="AlphaFoldDB" id="A0A5M9JPV9"/>
<proteinExistence type="predicted"/>
<organism evidence="1 2">
    <name type="scientific">Monilinia fructicola</name>
    <name type="common">Brown rot fungus</name>
    <name type="synonym">Ciboria fructicola</name>
    <dbReference type="NCBI Taxonomy" id="38448"/>
    <lineage>
        <taxon>Eukaryota</taxon>
        <taxon>Fungi</taxon>
        <taxon>Dikarya</taxon>
        <taxon>Ascomycota</taxon>
        <taxon>Pezizomycotina</taxon>
        <taxon>Leotiomycetes</taxon>
        <taxon>Helotiales</taxon>
        <taxon>Sclerotiniaceae</taxon>
        <taxon>Monilinia</taxon>
    </lineage>
</organism>
<gene>
    <name evidence="1" type="ORF">EYC84_002719</name>
</gene>